<dbReference type="CDD" id="cd02022">
    <property type="entry name" value="DPCK"/>
    <property type="match status" value="1"/>
</dbReference>
<gene>
    <name evidence="3" type="ORF">METZ01_LOCUS265153</name>
</gene>
<dbReference type="PROSITE" id="PS51219">
    <property type="entry name" value="DPCK"/>
    <property type="match status" value="1"/>
</dbReference>
<dbReference type="Pfam" id="PF01121">
    <property type="entry name" value="CoaE"/>
    <property type="match status" value="1"/>
</dbReference>
<dbReference type="InterPro" id="IPR001977">
    <property type="entry name" value="Depp_CoAkinase"/>
</dbReference>
<feature type="non-terminal residue" evidence="3">
    <location>
        <position position="111"/>
    </location>
</feature>
<evidence type="ECO:0008006" key="4">
    <source>
        <dbReference type="Google" id="ProtNLM"/>
    </source>
</evidence>
<sequence length="111" mass="11912">VGLRGGIGTGKSTVSDLFAAKAVVIVDADIAARRIVEPGRPAYNAIVEYFGDDVLQNNGILNRAKLRVLVFKDEAKRLFLESQTRGPIVQDLLDEVANAESPYAILVLSTG</sequence>
<evidence type="ECO:0000256" key="1">
    <source>
        <dbReference type="ARBA" id="ARBA00022741"/>
    </source>
</evidence>
<dbReference type="Gene3D" id="3.40.50.300">
    <property type="entry name" value="P-loop containing nucleotide triphosphate hydrolases"/>
    <property type="match status" value="1"/>
</dbReference>
<evidence type="ECO:0000313" key="3">
    <source>
        <dbReference type="EMBL" id="SVC12299.1"/>
    </source>
</evidence>
<reference evidence="3" key="1">
    <citation type="submission" date="2018-05" db="EMBL/GenBank/DDBJ databases">
        <authorList>
            <person name="Lanie J.A."/>
            <person name="Ng W.-L."/>
            <person name="Kazmierczak K.M."/>
            <person name="Andrzejewski T.M."/>
            <person name="Davidsen T.M."/>
            <person name="Wayne K.J."/>
            <person name="Tettelin H."/>
            <person name="Glass J.I."/>
            <person name="Rusch D."/>
            <person name="Podicherti R."/>
            <person name="Tsui H.-C.T."/>
            <person name="Winkler M.E."/>
        </authorList>
    </citation>
    <scope>NUCLEOTIDE SEQUENCE</scope>
</reference>
<dbReference type="InterPro" id="IPR027417">
    <property type="entry name" value="P-loop_NTPase"/>
</dbReference>
<evidence type="ECO:0000256" key="2">
    <source>
        <dbReference type="ARBA" id="ARBA00022840"/>
    </source>
</evidence>
<feature type="non-terminal residue" evidence="3">
    <location>
        <position position="1"/>
    </location>
</feature>
<dbReference type="EMBL" id="UINC01074774">
    <property type="protein sequence ID" value="SVC12299.1"/>
    <property type="molecule type" value="Genomic_DNA"/>
</dbReference>
<dbReference type="GO" id="GO:0005524">
    <property type="term" value="F:ATP binding"/>
    <property type="evidence" value="ECO:0007669"/>
    <property type="project" value="UniProtKB-KW"/>
</dbReference>
<dbReference type="GO" id="GO:0015937">
    <property type="term" value="P:coenzyme A biosynthetic process"/>
    <property type="evidence" value="ECO:0007669"/>
    <property type="project" value="InterPro"/>
</dbReference>
<proteinExistence type="predicted"/>
<keyword evidence="1" id="KW-0547">Nucleotide-binding</keyword>
<keyword evidence="2" id="KW-0067">ATP-binding</keyword>
<dbReference type="PANTHER" id="PTHR10695">
    <property type="entry name" value="DEPHOSPHO-COA KINASE-RELATED"/>
    <property type="match status" value="1"/>
</dbReference>
<name>A0A382JKS7_9ZZZZ</name>
<dbReference type="GO" id="GO:0004140">
    <property type="term" value="F:dephospho-CoA kinase activity"/>
    <property type="evidence" value="ECO:0007669"/>
    <property type="project" value="InterPro"/>
</dbReference>
<organism evidence="3">
    <name type="scientific">marine metagenome</name>
    <dbReference type="NCBI Taxonomy" id="408172"/>
    <lineage>
        <taxon>unclassified sequences</taxon>
        <taxon>metagenomes</taxon>
        <taxon>ecological metagenomes</taxon>
    </lineage>
</organism>
<protein>
    <recommendedName>
        <fullName evidence="4">Dephospho-CoA kinase</fullName>
    </recommendedName>
</protein>
<dbReference type="AlphaFoldDB" id="A0A382JKS7"/>
<dbReference type="SUPFAM" id="SSF52540">
    <property type="entry name" value="P-loop containing nucleoside triphosphate hydrolases"/>
    <property type="match status" value="1"/>
</dbReference>
<dbReference type="PANTHER" id="PTHR10695:SF46">
    <property type="entry name" value="BIFUNCTIONAL COENZYME A SYNTHASE-RELATED"/>
    <property type="match status" value="1"/>
</dbReference>
<accession>A0A382JKS7</accession>
<dbReference type="NCBIfam" id="TIGR00152">
    <property type="entry name" value="dephospho-CoA kinase"/>
    <property type="match status" value="1"/>
</dbReference>